<dbReference type="EMBL" id="WVUH01000325">
    <property type="protein sequence ID" value="MBO4209625.1"/>
    <property type="molecule type" value="Genomic_DNA"/>
</dbReference>
<dbReference type="Pfam" id="PF00174">
    <property type="entry name" value="Oxidored_molyb"/>
    <property type="match status" value="1"/>
</dbReference>
<keyword evidence="1" id="KW-0812">Transmembrane</keyword>
<feature type="transmembrane region" description="Helical" evidence="1">
    <location>
        <begin position="65"/>
        <end position="82"/>
    </location>
</feature>
<evidence type="ECO:0000256" key="1">
    <source>
        <dbReference type="SAM" id="Phobius"/>
    </source>
</evidence>
<feature type="domain" description="Oxidoreductase molybdopterin-binding" evidence="2">
    <location>
        <begin position="251"/>
        <end position="380"/>
    </location>
</feature>
<dbReference type="InterPro" id="IPR036374">
    <property type="entry name" value="OxRdtase_Mopterin-bd_sf"/>
</dbReference>
<feature type="transmembrane region" description="Helical" evidence="1">
    <location>
        <begin position="149"/>
        <end position="167"/>
    </location>
</feature>
<evidence type="ECO:0000313" key="3">
    <source>
        <dbReference type="EMBL" id="MBO4209625.1"/>
    </source>
</evidence>
<evidence type="ECO:0000259" key="2">
    <source>
        <dbReference type="Pfam" id="PF00174"/>
    </source>
</evidence>
<keyword evidence="1" id="KW-1133">Transmembrane helix</keyword>
<feature type="transmembrane region" description="Helical" evidence="1">
    <location>
        <begin position="24"/>
        <end position="45"/>
    </location>
</feature>
<name>A0ABS3VYM6_MICEH</name>
<accession>A0ABS3VYM6</accession>
<feature type="transmembrane region" description="Helical" evidence="1">
    <location>
        <begin position="116"/>
        <end position="137"/>
    </location>
</feature>
<gene>
    <name evidence="3" type="ORF">GSF22_27080</name>
</gene>
<evidence type="ECO:0000313" key="4">
    <source>
        <dbReference type="Proteomes" id="UP000823521"/>
    </source>
</evidence>
<protein>
    <submittedName>
        <fullName evidence="3">Molybdopterin-dependent oxidoreductase</fullName>
    </submittedName>
</protein>
<dbReference type="PANTHER" id="PTHR43032:SF2">
    <property type="entry name" value="BLL0505 PROTEIN"/>
    <property type="match status" value="1"/>
</dbReference>
<dbReference type="PANTHER" id="PTHR43032">
    <property type="entry name" value="PROTEIN-METHIONINE-SULFOXIDE REDUCTASE"/>
    <property type="match status" value="1"/>
</dbReference>
<keyword evidence="1" id="KW-0472">Membrane</keyword>
<dbReference type="Gene3D" id="3.90.420.10">
    <property type="entry name" value="Oxidoreductase, molybdopterin-binding domain"/>
    <property type="match status" value="1"/>
</dbReference>
<organism evidence="3 4">
    <name type="scientific">Micromonospora echinofusca</name>
    <dbReference type="NCBI Taxonomy" id="47858"/>
    <lineage>
        <taxon>Bacteria</taxon>
        <taxon>Bacillati</taxon>
        <taxon>Actinomycetota</taxon>
        <taxon>Actinomycetes</taxon>
        <taxon>Micromonosporales</taxon>
        <taxon>Micromonosporaceae</taxon>
        <taxon>Micromonospora</taxon>
    </lineage>
</organism>
<dbReference type="InterPro" id="IPR000572">
    <property type="entry name" value="OxRdtase_Mopterin-bd_dom"/>
</dbReference>
<reference evidence="3 4" key="1">
    <citation type="submission" date="2019-12" db="EMBL/GenBank/DDBJ databases">
        <title>Whole genome sequencing of endophytic Actinobacterium Micromonospora sp. MPMI6T.</title>
        <authorList>
            <person name="Evv R."/>
            <person name="Podile A.R."/>
        </authorList>
    </citation>
    <scope>NUCLEOTIDE SEQUENCE [LARGE SCALE GENOMIC DNA]</scope>
    <source>
        <strain evidence="3 4">MPMI6</strain>
    </source>
</reference>
<dbReference type="RefSeq" id="WP_208816585.1">
    <property type="nucleotide sequence ID" value="NZ_WVUH01000325.1"/>
</dbReference>
<dbReference type="Proteomes" id="UP000823521">
    <property type="component" value="Unassembled WGS sequence"/>
</dbReference>
<sequence length="382" mass="40401">MRWRPPGQGNPAAEAHDVRVSARLGLWLATAFALCLATGLLSHLAQHAPWWPGRPAQLYRITQGVHVLAGTAAVPLLLAKLWSCWPRLSARPEPAAPRGPAAQRLGRRWGYAAERAALAVLVAGAVLTLTTGLVGRAGGAPGPFATAPTHHAVAWLTVGALAVHLGVKLPRIRDGLATPLGRPAPERVGLSRRDVLGGAYLSATAVVLATVGSTVPALDRVSPLARRADRGPQGLRVTRTASAARVTRVDARWRLTMQWPGGRHEVDLPGLAGLPQRTLRLPLTCVQGWSAHADWTGVPLVDLLAAVGAPVGRVTVGSLEPVGVHRSSVLPVERVRDRSTLLALRINGSVLDLDHGYPCRIVSADRPGTGQTKWVTALRVDP</sequence>
<comment type="caution">
    <text evidence="3">The sequence shown here is derived from an EMBL/GenBank/DDBJ whole genome shotgun (WGS) entry which is preliminary data.</text>
</comment>
<dbReference type="SUPFAM" id="SSF56524">
    <property type="entry name" value="Oxidoreductase molybdopterin-binding domain"/>
    <property type="match status" value="1"/>
</dbReference>
<proteinExistence type="predicted"/>
<keyword evidence="4" id="KW-1185">Reference proteome</keyword>